<keyword evidence="1" id="KW-0472">Membrane</keyword>
<keyword evidence="1" id="KW-1133">Transmembrane helix</keyword>
<evidence type="ECO:0000256" key="1">
    <source>
        <dbReference type="SAM" id="Phobius"/>
    </source>
</evidence>
<proteinExistence type="predicted"/>
<evidence type="ECO:0000313" key="3">
    <source>
        <dbReference type="Proteomes" id="UP001209878"/>
    </source>
</evidence>
<sequence length="168" mass="19632">MEEATGKGEEAAKCKGYLRNLRSLNFKRDLHFMMDVLNILTDVSCAFQNDDLLITDIAVKLGAGCLKLNALRQLNGKVFAEYTASEETILVTLLIKMSCYVEGNIYLSTFQQQQNITFSNIYIYIYALYIYIYIYYIYIYIYIYIYNIYNMTKIYPCDKTLGRMMKVT</sequence>
<name>A0AAD9NLP6_RIDPI</name>
<protein>
    <submittedName>
        <fullName evidence="2">Uncharacterized protein</fullName>
    </submittedName>
</protein>
<dbReference type="AlphaFoldDB" id="A0AAD9NLP6"/>
<dbReference type="Proteomes" id="UP001209878">
    <property type="component" value="Unassembled WGS sequence"/>
</dbReference>
<evidence type="ECO:0000313" key="2">
    <source>
        <dbReference type="EMBL" id="KAK2173183.1"/>
    </source>
</evidence>
<keyword evidence="3" id="KW-1185">Reference proteome</keyword>
<organism evidence="2 3">
    <name type="scientific">Ridgeia piscesae</name>
    <name type="common">Tubeworm</name>
    <dbReference type="NCBI Taxonomy" id="27915"/>
    <lineage>
        <taxon>Eukaryota</taxon>
        <taxon>Metazoa</taxon>
        <taxon>Spiralia</taxon>
        <taxon>Lophotrochozoa</taxon>
        <taxon>Annelida</taxon>
        <taxon>Polychaeta</taxon>
        <taxon>Sedentaria</taxon>
        <taxon>Canalipalpata</taxon>
        <taxon>Sabellida</taxon>
        <taxon>Siboglinidae</taxon>
        <taxon>Ridgeia</taxon>
    </lineage>
</organism>
<feature type="transmembrane region" description="Helical" evidence="1">
    <location>
        <begin position="121"/>
        <end position="145"/>
    </location>
</feature>
<comment type="caution">
    <text evidence="2">The sequence shown here is derived from an EMBL/GenBank/DDBJ whole genome shotgun (WGS) entry which is preliminary data.</text>
</comment>
<dbReference type="EMBL" id="JAODUO010000895">
    <property type="protein sequence ID" value="KAK2173183.1"/>
    <property type="molecule type" value="Genomic_DNA"/>
</dbReference>
<keyword evidence="1" id="KW-0812">Transmembrane</keyword>
<accession>A0AAD9NLP6</accession>
<reference evidence="2" key="1">
    <citation type="journal article" date="2023" name="Mol. Biol. Evol.">
        <title>Third-Generation Sequencing Reveals the Adaptive Role of the Epigenome in Three Deep-Sea Polychaetes.</title>
        <authorList>
            <person name="Perez M."/>
            <person name="Aroh O."/>
            <person name="Sun Y."/>
            <person name="Lan Y."/>
            <person name="Juniper S.K."/>
            <person name="Young C.R."/>
            <person name="Angers B."/>
            <person name="Qian P.Y."/>
        </authorList>
    </citation>
    <scope>NUCLEOTIDE SEQUENCE</scope>
    <source>
        <strain evidence="2">R07B-5</strain>
    </source>
</reference>
<gene>
    <name evidence="2" type="ORF">NP493_895g02026</name>
</gene>